<gene>
    <name evidence="1" type="ORF">ACFOZ9_03280</name>
</gene>
<dbReference type="Proteomes" id="UP001595998">
    <property type="component" value="Unassembled WGS sequence"/>
</dbReference>
<proteinExistence type="predicted"/>
<name>A0ABV8XI44_9DEIO</name>
<dbReference type="RefSeq" id="WP_380036371.1">
    <property type="nucleotide sequence ID" value="NZ_JBHSEH010000004.1"/>
</dbReference>
<reference evidence="2" key="1">
    <citation type="journal article" date="2019" name="Int. J. Syst. Evol. Microbiol.">
        <title>The Global Catalogue of Microorganisms (GCM) 10K type strain sequencing project: providing services to taxonomists for standard genome sequencing and annotation.</title>
        <authorList>
            <consortium name="The Broad Institute Genomics Platform"/>
            <consortium name="The Broad Institute Genome Sequencing Center for Infectious Disease"/>
            <person name="Wu L."/>
            <person name="Ma J."/>
        </authorList>
    </citation>
    <scope>NUCLEOTIDE SEQUENCE [LARGE SCALE GENOMIC DNA]</scope>
    <source>
        <strain evidence="2">CCUG 56029</strain>
    </source>
</reference>
<organism evidence="1 2">
    <name type="scientific">Deinococcus navajonensis</name>
    <dbReference type="NCBI Taxonomy" id="309884"/>
    <lineage>
        <taxon>Bacteria</taxon>
        <taxon>Thermotogati</taxon>
        <taxon>Deinococcota</taxon>
        <taxon>Deinococci</taxon>
        <taxon>Deinococcales</taxon>
        <taxon>Deinococcaceae</taxon>
        <taxon>Deinococcus</taxon>
    </lineage>
</organism>
<sequence>MFRRPAEPQEVIYPLKPSTVFPQAHLRLDHQLDQPDETPHPFSIGRMCLGEVVTFGQELVRQITPIATTSLQAIVGWDRDVLAFDALRDLLARPASVPATLLKWYAGAATILYGALSTDQAV</sequence>
<comment type="caution">
    <text evidence="1">The sequence shown here is derived from an EMBL/GenBank/DDBJ whole genome shotgun (WGS) entry which is preliminary data.</text>
</comment>
<accession>A0ABV8XI44</accession>
<keyword evidence="2" id="KW-1185">Reference proteome</keyword>
<evidence type="ECO:0000313" key="2">
    <source>
        <dbReference type="Proteomes" id="UP001595998"/>
    </source>
</evidence>
<evidence type="ECO:0008006" key="3">
    <source>
        <dbReference type="Google" id="ProtNLM"/>
    </source>
</evidence>
<dbReference type="EMBL" id="JBHSEH010000004">
    <property type="protein sequence ID" value="MFC4425221.1"/>
    <property type="molecule type" value="Genomic_DNA"/>
</dbReference>
<evidence type="ECO:0000313" key="1">
    <source>
        <dbReference type="EMBL" id="MFC4425221.1"/>
    </source>
</evidence>
<protein>
    <recommendedName>
        <fullName evidence="3">Cytochrome P450</fullName>
    </recommendedName>
</protein>